<feature type="region of interest" description="Disordered" evidence="1">
    <location>
        <begin position="42"/>
        <end position="67"/>
    </location>
</feature>
<accession>A0A645HD35</accession>
<evidence type="ECO:0000313" key="2">
    <source>
        <dbReference type="EMBL" id="MPN36039.1"/>
    </source>
</evidence>
<evidence type="ECO:0000256" key="1">
    <source>
        <dbReference type="SAM" id="MobiDB-lite"/>
    </source>
</evidence>
<sequence length="108" mass="12302">MHLFVVVRAGTPRDRLVGVDDPAEFVESGLLILNRFQLRQLPSRPKTAGESNPAHRQCRRPDRMAQHRGKIRRAALRQPLPDRRHQPFGQYRDAVLVPEIGFGPVVAH</sequence>
<dbReference type="AlphaFoldDB" id="A0A645HD35"/>
<name>A0A645HD35_9ZZZZ</name>
<reference evidence="2" key="1">
    <citation type="submission" date="2019-08" db="EMBL/GenBank/DDBJ databases">
        <authorList>
            <person name="Kucharzyk K."/>
            <person name="Murdoch R.W."/>
            <person name="Higgins S."/>
            <person name="Loffler F."/>
        </authorList>
    </citation>
    <scope>NUCLEOTIDE SEQUENCE</scope>
</reference>
<protein>
    <submittedName>
        <fullName evidence="2">Uncharacterized protein</fullName>
    </submittedName>
</protein>
<organism evidence="2">
    <name type="scientific">bioreactor metagenome</name>
    <dbReference type="NCBI Taxonomy" id="1076179"/>
    <lineage>
        <taxon>unclassified sequences</taxon>
        <taxon>metagenomes</taxon>
        <taxon>ecological metagenomes</taxon>
    </lineage>
</organism>
<comment type="caution">
    <text evidence="2">The sequence shown here is derived from an EMBL/GenBank/DDBJ whole genome shotgun (WGS) entry which is preliminary data.</text>
</comment>
<gene>
    <name evidence="2" type="ORF">SDC9_183544</name>
</gene>
<proteinExistence type="predicted"/>
<dbReference type="EMBL" id="VSSQ01089953">
    <property type="protein sequence ID" value="MPN36039.1"/>
    <property type="molecule type" value="Genomic_DNA"/>
</dbReference>